<feature type="transmembrane region" description="Helical" evidence="1">
    <location>
        <begin position="190"/>
        <end position="207"/>
    </location>
</feature>
<keyword evidence="3" id="KW-0808">Transferase</keyword>
<feature type="transmembrane region" description="Helical" evidence="1">
    <location>
        <begin position="81"/>
        <end position="101"/>
    </location>
</feature>
<feature type="transmembrane region" description="Helical" evidence="1">
    <location>
        <begin position="12"/>
        <end position="30"/>
    </location>
</feature>
<accession>A0A2U2C0B4</accession>
<dbReference type="GO" id="GO:0016020">
    <property type="term" value="C:membrane"/>
    <property type="evidence" value="ECO:0007669"/>
    <property type="project" value="TreeGrafter"/>
</dbReference>
<evidence type="ECO:0000256" key="1">
    <source>
        <dbReference type="SAM" id="Phobius"/>
    </source>
</evidence>
<keyword evidence="1" id="KW-1133">Transmembrane helix</keyword>
<dbReference type="RefSeq" id="WP_109158493.1">
    <property type="nucleotide sequence ID" value="NZ_QEYI01000004.1"/>
</dbReference>
<dbReference type="PANTHER" id="PTHR23028:SF53">
    <property type="entry name" value="ACYL_TRANSF_3 DOMAIN-CONTAINING PROTEIN"/>
    <property type="match status" value="1"/>
</dbReference>
<dbReference type="PANTHER" id="PTHR23028">
    <property type="entry name" value="ACETYLTRANSFERASE"/>
    <property type="match status" value="1"/>
</dbReference>
<dbReference type="Pfam" id="PF01757">
    <property type="entry name" value="Acyl_transf_3"/>
    <property type="match status" value="1"/>
</dbReference>
<protein>
    <submittedName>
        <fullName evidence="3">Acyltransferase</fullName>
    </submittedName>
</protein>
<feature type="domain" description="Acyltransferase 3" evidence="2">
    <location>
        <begin position="8"/>
        <end position="348"/>
    </location>
</feature>
<dbReference type="EMBL" id="QEYI01000004">
    <property type="protein sequence ID" value="PWE21179.1"/>
    <property type="molecule type" value="Genomic_DNA"/>
</dbReference>
<sequence>MNQRFLVLDSFRGIAAICVVIFHMHIIGSITELNFFRGSSLFVEFFFVLSGFVLAHTYGFKDVTFKRFIISRTFRLYPLHLFMFFIFVLLELGKLIAYNYGFSFNNEPFSNSYSLKEVLPNLLFLQSWLPSFEPLSWNYPSWSLSVEYYMYIIFFFTLFIKSNLKYIVWFLFSFISFYMILNSFGVMSEVIRGLSCFFAGALTYLIYRKINLKFEKINTNLFSVVEFLLIFLIIYIISYVEEYKAIYASFIFLVIVFFFAFEKGVLSKILKASFFQLLGKLSYSIYMTHAAILFSLLSSAMVLEKILNKKFAPMIETVRYIDFGNIFINNSVVIIILFIVIFISIFTYKYIEVKGQEFGKRFLNK</sequence>
<gene>
    <name evidence="3" type="ORF">DF188_06615</name>
</gene>
<feature type="transmembrane region" description="Helical" evidence="1">
    <location>
        <begin position="323"/>
        <end position="351"/>
    </location>
</feature>
<evidence type="ECO:0000313" key="4">
    <source>
        <dbReference type="Proteomes" id="UP000245014"/>
    </source>
</evidence>
<dbReference type="GO" id="GO:0016747">
    <property type="term" value="F:acyltransferase activity, transferring groups other than amino-acyl groups"/>
    <property type="evidence" value="ECO:0007669"/>
    <property type="project" value="InterPro"/>
</dbReference>
<proteinExistence type="predicted"/>
<dbReference type="InterPro" id="IPR002656">
    <property type="entry name" value="Acyl_transf_3_dom"/>
</dbReference>
<organism evidence="3 4">
    <name type="scientific">Aliarcobacter skirrowii</name>
    <dbReference type="NCBI Taxonomy" id="28200"/>
    <lineage>
        <taxon>Bacteria</taxon>
        <taxon>Pseudomonadati</taxon>
        <taxon>Campylobacterota</taxon>
        <taxon>Epsilonproteobacteria</taxon>
        <taxon>Campylobacterales</taxon>
        <taxon>Arcobacteraceae</taxon>
        <taxon>Aliarcobacter</taxon>
    </lineage>
</organism>
<feature type="transmembrane region" description="Helical" evidence="1">
    <location>
        <begin position="283"/>
        <end position="303"/>
    </location>
</feature>
<dbReference type="Proteomes" id="UP000245014">
    <property type="component" value="Unassembled WGS sequence"/>
</dbReference>
<comment type="caution">
    <text evidence="3">The sequence shown here is derived from an EMBL/GenBank/DDBJ whole genome shotgun (WGS) entry which is preliminary data.</text>
</comment>
<keyword evidence="1" id="KW-0812">Transmembrane</keyword>
<dbReference type="AlphaFoldDB" id="A0A2U2C0B4"/>
<keyword evidence="3" id="KW-0012">Acyltransferase</keyword>
<name>A0A2U2C0B4_9BACT</name>
<feature type="transmembrane region" description="Helical" evidence="1">
    <location>
        <begin position="42"/>
        <end position="60"/>
    </location>
</feature>
<evidence type="ECO:0000259" key="2">
    <source>
        <dbReference type="Pfam" id="PF01757"/>
    </source>
</evidence>
<feature type="transmembrane region" description="Helical" evidence="1">
    <location>
        <begin position="166"/>
        <end position="184"/>
    </location>
</feature>
<feature type="transmembrane region" description="Helical" evidence="1">
    <location>
        <begin position="219"/>
        <end position="239"/>
    </location>
</feature>
<dbReference type="GO" id="GO:0000271">
    <property type="term" value="P:polysaccharide biosynthetic process"/>
    <property type="evidence" value="ECO:0007669"/>
    <property type="project" value="TreeGrafter"/>
</dbReference>
<reference evidence="3 4" key="1">
    <citation type="submission" date="2018-05" db="EMBL/GenBank/DDBJ databases">
        <title>Antimicrobial susceptibility testing and genomic analysis of Arcobacter skirrowii strains and one Arcobacter butzleri isolated from German poultry farms.</title>
        <authorList>
            <person name="Haenel I."/>
            <person name="Hotzel H."/>
            <person name="Tomaso H."/>
            <person name="Busch A."/>
        </authorList>
    </citation>
    <scope>NUCLEOTIDE SEQUENCE [LARGE SCALE GENOMIC DNA]</scope>
    <source>
        <strain evidence="4">v</strain>
    </source>
</reference>
<keyword evidence="1" id="KW-0472">Membrane</keyword>
<feature type="transmembrane region" description="Helical" evidence="1">
    <location>
        <begin position="139"/>
        <end position="159"/>
    </location>
</feature>
<feature type="transmembrane region" description="Helical" evidence="1">
    <location>
        <begin position="245"/>
        <end position="262"/>
    </location>
</feature>
<dbReference type="InterPro" id="IPR050879">
    <property type="entry name" value="Acyltransferase_3"/>
</dbReference>
<evidence type="ECO:0000313" key="3">
    <source>
        <dbReference type="EMBL" id="PWE21179.1"/>
    </source>
</evidence>